<dbReference type="PANTHER" id="PTHR35868:SF3">
    <property type="entry name" value="DUF2804 DOMAIN-CONTAINING PROTEIN"/>
    <property type="match status" value="1"/>
</dbReference>
<dbReference type="Proteomes" id="UP001595772">
    <property type="component" value="Unassembled WGS sequence"/>
</dbReference>
<protein>
    <submittedName>
        <fullName evidence="1">DUF2804 domain-containing protein</fullName>
    </submittedName>
</protein>
<dbReference type="InterPro" id="IPR021243">
    <property type="entry name" value="DUF2804"/>
</dbReference>
<sequence>MQNEIKTEKTLLDEKGHLNEAGWARDLLLKYNKENIHAAIEDVKEWDYYYTGNDSYGLGLSMANLGKKRFLSVHFMDYENEKYYMNFSSYPISELESDQMPLNSLDNAAFDNKNVQCRYTRTKENHSIELKFENFRDGEDLEANLTLSIPKTDSMVIVVPFDEDPTLFYYNQKINCLKANGTVELGDKTYPFSPEDSFSVLDWGRGAWPPTSTWYWGSASGKVDGVDFGFNIGYGFGNTSAASENLLIYEGKAHKLEDIKFHIPESSYLEPWTFTSSDGRFEMDFTPIVDRHSNTPRGKYASNQHQVFGKFNGKAILDDGTVLKICDFMGFAEKIVNSYL</sequence>
<name>A0ABV8H335_9BACI</name>
<gene>
    <name evidence="1" type="ORF">ACFOUV_15925</name>
</gene>
<dbReference type="RefSeq" id="WP_379497771.1">
    <property type="nucleotide sequence ID" value="NZ_JBHSAO010000011.1"/>
</dbReference>
<comment type="caution">
    <text evidence="1">The sequence shown here is derived from an EMBL/GenBank/DDBJ whole genome shotgun (WGS) entry which is preliminary data.</text>
</comment>
<reference evidence="2" key="1">
    <citation type="journal article" date="2019" name="Int. J. Syst. Evol. Microbiol.">
        <title>The Global Catalogue of Microorganisms (GCM) 10K type strain sequencing project: providing services to taxonomists for standard genome sequencing and annotation.</title>
        <authorList>
            <consortium name="The Broad Institute Genomics Platform"/>
            <consortium name="The Broad Institute Genome Sequencing Center for Infectious Disease"/>
            <person name="Wu L."/>
            <person name="Ma J."/>
        </authorList>
    </citation>
    <scope>NUCLEOTIDE SEQUENCE [LARGE SCALE GENOMIC DNA]</scope>
    <source>
        <strain evidence="2">IBRC-M 10703</strain>
    </source>
</reference>
<dbReference type="EMBL" id="JBHSAO010000011">
    <property type="protein sequence ID" value="MFC4025285.1"/>
    <property type="molecule type" value="Genomic_DNA"/>
</dbReference>
<accession>A0ABV8H335</accession>
<dbReference type="Pfam" id="PF10974">
    <property type="entry name" value="DUF2804"/>
    <property type="match status" value="1"/>
</dbReference>
<evidence type="ECO:0000313" key="1">
    <source>
        <dbReference type="EMBL" id="MFC4025285.1"/>
    </source>
</evidence>
<dbReference type="PANTHER" id="PTHR35868">
    <property type="entry name" value="DUF2804 DOMAIN-CONTAINING PROTEIN-RELATED"/>
    <property type="match status" value="1"/>
</dbReference>
<organism evidence="1 2">
    <name type="scientific">Oceanobacillus longus</name>
    <dbReference type="NCBI Taxonomy" id="930120"/>
    <lineage>
        <taxon>Bacteria</taxon>
        <taxon>Bacillati</taxon>
        <taxon>Bacillota</taxon>
        <taxon>Bacilli</taxon>
        <taxon>Bacillales</taxon>
        <taxon>Bacillaceae</taxon>
        <taxon>Oceanobacillus</taxon>
    </lineage>
</organism>
<keyword evidence="2" id="KW-1185">Reference proteome</keyword>
<evidence type="ECO:0000313" key="2">
    <source>
        <dbReference type="Proteomes" id="UP001595772"/>
    </source>
</evidence>
<proteinExistence type="predicted"/>